<comment type="function">
    <text evidence="7">Choline transporter.</text>
</comment>
<evidence type="ECO:0000313" key="9">
    <source>
        <dbReference type="Proteomes" id="UP001189429"/>
    </source>
</evidence>
<gene>
    <name evidence="8" type="ORF">PCOR1329_LOCUS73148</name>
</gene>
<keyword evidence="9" id="KW-1185">Reference proteome</keyword>
<evidence type="ECO:0000256" key="2">
    <source>
        <dbReference type="ARBA" id="ARBA00007168"/>
    </source>
</evidence>
<evidence type="ECO:0000256" key="7">
    <source>
        <dbReference type="RuleBase" id="RU368066"/>
    </source>
</evidence>
<keyword evidence="6" id="KW-0325">Glycoprotein</keyword>
<sequence>DDDDRHRHCHRHCHRHRHRHRHRPRGSDARCIFSATPLGEQFWPEAAVRGVSGVPRRPWTRRHCWEARAWAREHPRNITLPGNCTWYGGNTTRFARYCIDLEVFDPDVQWGQFAEDIRASWPVLAAAPAVALVLGFLFLGFVHRCGASCFWATLLITTLVPLGAGIAIYQQADSRGGASMPGLSKVSPSNLKLAAYTLWALSGAMLLIMCCFVSAIKNVVAVMRATSQFLKDVPSQMLQPVLVGVAQFVVFVGWLVIFVGVASIGAEEGDMKKCLELGDVYCLEWSTNTHVGGLIFLSFMLYWSLNFLHALSHFGTSSAVVAWYFTPVDVLTGRKLPAGGGHAFCDCRLTVRSFCRGLVCHPGSLAFGAFAISLAQCGRLLMWWASKDSESNPQNPLARCVRQCVNCIADCFARFIEFVSEHAYAEVALRGEGFCSSAKASAAAACLKPALFALVGRVALAVRLLGVLSVVAGHAAPVQRRRARLPPLPGPR</sequence>
<dbReference type="Proteomes" id="UP001189429">
    <property type="component" value="Unassembled WGS sequence"/>
</dbReference>
<comment type="subcellular location">
    <subcellularLocation>
        <location evidence="7">Cell membrane</location>
        <topology evidence="7">Multi-pass membrane protein</topology>
    </subcellularLocation>
    <subcellularLocation>
        <location evidence="1">Membrane</location>
        <topology evidence="1">Multi-pass membrane protein</topology>
    </subcellularLocation>
</comment>
<keyword evidence="3 7" id="KW-0812">Transmembrane</keyword>
<feature type="transmembrane region" description="Helical" evidence="7">
    <location>
        <begin position="121"/>
        <end position="142"/>
    </location>
</feature>
<organism evidence="8 9">
    <name type="scientific">Prorocentrum cordatum</name>
    <dbReference type="NCBI Taxonomy" id="2364126"/>
    <lineage>
        <taxon>Eukaryota</taxon>
        <taxon>Sar</taxon>
        <taxon>Alveolata</taxon>
        <taxon>Dinophyceae</taxon>
        <taxon>Prorocentrales</taxon>
        <taxon>Prorocentraceae</taxon>
        <taxon>Prorocentrum</taxon>
    </lineage>
</organism>
<name>A0ABN9X3V2_9DINO</name>
<dbReference type="Pfam" id="PF04515">
    <property type="entry name" value="Choline_transpo"/>
    <property type="match status" value="1"/>
</dbReference>
<reference evidence="8" key="1">
    <citation type="submission" date="2023-10" db="EMBL/GenBank/DDBJ databases">
        <authorList>
            <person name="Chen Y."/>
            <person name="Shah S."/>
            <person name="Dougan E. K."/>
            <person name="Thang M."/>
            <person name="Chan C."/>
        </authorList>
    </citation>
    <scope>NUCLEOTIDE SEQUENCE [LARGE SCALE GENOMIC DNA]</scope>
</reference>
<keyword evidence="4 7" id="KW-1133">Transmembrane helix</keyword>
<dbReference type="InterPro" id="IPR007603">
    <property type="entry name" value="Choline_transptr-like"/>
</dbReference>
<dbReference type="PANTHER" id="PTHR12385:SF14">
    <property type="entry name" value="CHOLINE TRANSPORTER-LIKE 2"/>
    <property type="match status" value="1"/>
</dbReference>
<comment type="similarity">
    <text evidence="2 7">Belongs to the CTL (choline transporter-like) family.</text>
</comment>
<proteinExistence type="inferred from homology"/>
<accession>A0ABN9X3V2</accession>
<dbReference type="EMBL" id="CAUYUJ010019832">
    <property type="protein sequence ID" value="CAK0893951.1"/>
    <property type="molecule type" value="Genomic_DNA"/>
</dbReference>
<evidence type="ECO:0000256" key="5">
    <source>
        <dbReference type="ARBA" id="ARBA00023136"/>
    </source>
</evidence>
<protein>
    <recommendedName>
        <fullName evidence="7">Choline transporter-like protein</fullName>
    </recommendedName>
</protein>
<feature type="transmembrane region" description="Helical" evidence="7">
    <location>
        <begin position="285"/>
        <end position="305"/>
    </location>
</feature>
<evidence type="ECO:0000256" key="6">
    <source>
        <dbReference type="ARBA" id="ARBA00023180"/>
    </source>
</evidence>
<evidence type="ECO:0000256" key="3">
    <source>
        <dbReference type="ARBA" id="ARBA00022692"/>
    </source>
</evidence>
<comment type="caution">
    <text evidence="8">The sequence shown here is derived from an EMBL/GenBank/DDBJ whole genome shotgun (WGS) entry which is preliminary data.</text>
</comment>
<evidence type="ECO:0000313" key="8">
    <source>
        <dbReference type="EMBL" id="CAK0893951.1"/>
    </source>
</evidence>
<feature type="transmembrane region" description="Helical" evidence="7">
    <location>
        <begin position="241"/>
        <end position="265"/>
    </location>
</feature>
<evidence type="ECO:0000256" key="4">
    <source>
        <dbReference type="ARBA" id="ARBA00022989"/>
    </source>
</evidence>
<comment type="caution">
    <text evidence="7">Lacks conserved residue(s) required for the propagation of feature annotation.</text>
</comment>
<feature type="non-terminal residue" evidence="8">
    <location>
        <position position="1"/>
    </location>
</feature>
<keyword evidence="5 7" id="KW-0472">Membrane</keyword>
<dbReference type="PANTHER" id="PTHR12385">
    <property type="entry name" value="CHOLINE TRANSPORTER-LIKE (SLC FAMILY 44)"/>
    <property type="match status" value="1"/>
</dbReference>
<feature type="transmembrane region" description="Helical" evidence="7">
    <location>
        <begin position="193"/>
        <end position="220"/>
    </location>
</feature>
<feature type="transmembrane region" description="Helical" evidence="7">
    <location>
        <begin position="149"/>
        <end position="169"/>
    </location>
</feature>
<evidence type="ECO:0000256" key="1">
    <source>
        <dbReference type="ARBA" id="ARBA00004141"/>
    </source>
</evidence>